<accession>A0A0L8HFT3</accession>
<evidence type="ECO:0000256" key="1">
    <source>
        <dbReference type="SAM" id="MobiDB-lite"/>
    </source>
</evidence>
<organism evidence="2">
    <name type="scientific">Octopus bimaculoides</name>
    <name type="common">California two-spotted octopus</name>
    <dbReference type="NCBI Taxonomy" id="37653"/>
    <lineage>
        <taxon>Eukaryota</taxon>
        <taxon>Metazoa</taxon>
        <taxon>Spiralia</taxon>
        <taxon>Lophotrochozoa</taxon>
        <taxon>Mollusca</taxon>
        <taxon>Cephalopoda</taxon>
        <taxon>Coleoidea</taxon>
        <taxon>Octopodiformes</taxon>
        <taxon>Octopoda</taxon>
        <taxon>Incirrata</taxon>
        <taxon>Octopodidae</taxon>
        <taxon>Octopus</taxon>
    </lineage>
</organism>
<feature type="compositionally biased region" description="Basic and acidic residues" evidence="1">
    <location>
        <begin position="11"/>
        <end position="30"/>
    </location>
</feature>
<sequence>MRRANISYFHTETDIKNNHNNKHENNKNHNNDYNSNNSNNCSSNNMNSDNNTRLRRLNLNMATQPSRNNNQIPYILYLIYC</sequence>
<gene>
    <name evidence="2" type="ORF">OCBIM_22015503mg</name>
</gene>
<dbReference type="AlphaFoldDB" id="A0A0L8HFT3"/>
<evidence type="ECO:0000313" key="2">
    <source>
        <dbReference type="EMBL" id="KOF88101.1"/>
    </source>
</evidence>
<feature type="compositionally biased region" description="Low complexity" evidence="1">
    <location>
        <begin position="31"/>
        <end position="51"/>
    </location>
</feature>
<protein>
    <submittedName>
        <fullName evidence="2">Uncharacterized protein</fullName>
    </submittedName>
</protein>
<feature type="region of interest" description="Disordered" evidence="1">
    <location>
        <begin position="1"/>
        <end position="51"/>
    </location>
</feature>
<name>A0A0L8HFT3_OCTBM</name>
<proteinExistence type="predicted"/>
<dbReference type="EMBL" id="KQ418263">
    <property type="protein sequence ID" value="KOF88101.1"/>
    <property type="molecule type" value="Genomic_DNA"/>
</dbReference>
<reference evidence="2" key="1">
    <citation type="submission" date="2015-07" db="EMBL/GenBank/DDBJ databases">
        <title>MeaNS - Measles Nucleotide Surveillance Program.</title>
        <authorList>
            <person name="Tran T."/>
            <person name="Druce J."/>
        </authorList>
    </citation>
    <scope>NUCLEOTIDE SEQUENCE</scope>
    <source>
        <strain evidence="2">UCB-OBI-ISO-001</strain>
        <tissue evidence="2">Gonad</tissue>
    </source>
</reference>